<sequence>MSSSLFKQNSARDGFLRRRILSVDSQVTSEWDKLSRRDKIRILDSNFDFQGKTMKFNSFNNLYPELIKTLTFDQLKSVLYKQKLVIGRKIENHTDYYVDRRFLHEDAKLICFEFQFGHEFIQTYDDPYEHQDSRTAGRTFKEFYEEFFKLSFKERSQIFTKVRKNEFYQSCNYDLNEDIFHFLNVSSNEMIKQAERDKVLVLSSDTGLGKTTALKHIAVEFKNKFPTKWVSYIDLKIFTNLFKSDPNADKVEELLMKILDLNLERNSFEVEVFRESFKSGNVVLFWDDFGEISSDYVLKFLKFIRENSSNIQFVSTDISYSDQFDVRTLLLNPFDQNEKQEFLRKFLMSENPLDVSIDEKVKNINDFIKKFDFHNESSSEFNSPTILKLIVSYRDIAFPLKYDNIYKIYEYIIDSKIEFWIHQNENLLNGKSKSTVRDLLKRILQKYALISQIHAFKISTSFSKLLKLQIMQIELPEDFPLKEISQMKLFNDKNIFYHSTFSQFFVAQYFIENIFNVDDLVDSDEAEIRLEIFHHMVHIYGDHDRIITDFMSSYLLTRDKNKDKNFNSLISTLLRTKFKNFFIRILDTNYSDVFKFLFEFFKKDHDLVVDLLHVNEVETFYTAIFNPNHFALFTNPDEIKVLAKNCLTDEEFDKFVTGKNQKGVILSGIYFYNLLNISKVNDGYNVELQTFNNGNYSFWEFLNKIKESLTLNEYRQLLTALLSPKLYLFYDKLFSDSVFSDYKNLWSTVESLSTKSQISEILGNTLHNILEVIPQNKNDYGQYSSFLLDKAEKLLSKSEIYEMFLNKNILHEAVWADFEGLWNYFENQTTNEQQRSILLKNDFDDKNFYFYRSYLEEKANLSSSMYQYYPYDFTPYNIFHRSLVRPSAPTYDITKQIYDNHFNKAEMQEMILSSNHFIIVLITMTDKEPCERFVEYLEKLFEENENLLKKYLEEKIKPTNLSLLEYVKKLTNYTDFLDQLINLKSFTNLYEKL</sequence>
<reference evidence="1" key="1">
    <citation type="submission" date="2022-01" db="EMBL/GenBank/DDBJ databases">
        <authorList>
            <person name="King R."/>
        </authorList>
    </citation>
    <scope>NUCLEOTIDE SEQUENCE</scope>
</reference>
<accession>A0A9N9WVT2</accession>
<reference evidence="1" key="2">
    <citation type="submission" date="2022-10" db="EMBL/GenBank/DDBJ databases">
        <authorList>
            <consortium name="ENA_rothamsted_submissions"/>
            <consortium name="culmorum"/>
            <person name="King R."/>
        </authorList>
    </citation>
    <scope>NUCLEOTIDE SEQUENCE</scope>
</reference>
<dbReference type="OrthoDB" id="7739966at2759"/>
<dbReference type="Proteomes" id="UP001153620">
    <property type="component" value="Chromosome 3"/>
</dbReference>
<evidence type="ECO:0000313" key="2">
    <source>
        <dbReference type="Proteomes" id="UP001153620"/>
    </source>
</evidence>
<dbReference type="Gene3D" id="3.40.50.300">
    <property type="entry name" value="P-loop containing nucleotide triphosphate hydrolases"/>
    <property type="match status" value="1"/>
</dbReference>
<dbReference type="AlphaFoldDB" id="A0A9N9WVT2"/>
<dbReference type="SUPFAM" id="SSF52540">
    <property type="entry name" value="P-loop containing nucleoside triphosphate hydrolases"/>
    <property type="match status" value="1"/>
</dbReference>
<protein>
    <recommendedName>
        <fullName evidence="3">NACHT domain-containing protein</fullName>
    </recommendedName>
</protein>
<name>A0A9N9WVT2_9DIPT</name>
<organism evidence="1 2">
    <name type="scientific">Chironomus riparius</name>
    <dbReference type="NCBI Taxonomy" id="315576"/>
    <lineage>
        <taxon>Eukaryota</taxon>
        <taxon>Metazoa</taxon>
        <taxon>Ecdysozoa</taxon>
        <taxon>Arthropoda</taxon>
        <taxon>Hexapoda</taxon>
        <taxon>Insecta</taxon>
        <taxon>Pterygota</taxon>
        <taxon>Neoptera</taxon>
        <taxon>Endopterygota</taxon>
        <taxon>Diptera</taxon>
        <taxon>Nematocera</taxon>
        <taxon>Chironomoidea</taxon>
        <taxon>Chironomidae</taxon>
        <taxon>Chironominae</taxon>
        <taxon>Chironomus</taxon>
    </lineage>
</organism>
<proteinExistence type="predicted"/>
<gene>
    <name evidence="1" type="ORF">CHIRRI_LOCUS10258</name>
</gene>
<dbReference type="EMBL" id="OU895879">
    <property type="protein sequence ID" value="CAG9807409.1"/>
    <property type="molecule type" value="Genomic_DNA"/>
</dbReference>
<evidence type="ECO:0008006" key="3">
    <source>
        <dbReference type="Google" id="ProtNLM"/>
    </source>
</evidence>
<dbReference type="InterPro" id="IPR027417">
    <property type="entry name" value="P-loop_NTPase"/>
</dbReference>
<keyword evidence="2" id="KW-1185">Reference proteome</keyword>
<evidence type="ECO:0000313" key="1">
    <source>
        <dbReference type="EMBL" id="CAG9807409.1"/>
    </source>
</evidence>